<feature type="transmembrane region" description="Helical" evidence="6">
    <location>
        <begin position="51"/>
        <end position="71"/>
    </location>
</feature>
<feature type="transmembrane region" description="Helical" evidence="6">
    <location>
        <begin position="235"/>
        <end position="257"/>
    </location>
</feature>
<dbReference type="InterPro" id="IPR004814">
    <property type="entry name" value="Oligopep_transpt"/>
</dbReference>
<feature type="transmembrane region" description="Helical" evidence="6">
    <location>
        <begin position="353"/>
        <end position="379"/>
    </location>
</feature>
<dbReference type="AlphaFoldDB" id="A0A7X1D8E8"/>
<dbReference type="RefSeq" id="WP_185548698.1">
    <property type="nucleotide sequence ID" value="NZ_JAARYD010000003.1"/>
</dbReference>
<proteinExistence type="predicted"/>
<evidence type="ECO:0000256" key="3">
    <source>
        <dbReference type="ARBA" id="ARBA00022692"/>
    </source>
</evidence>
<comment type="caution">
    <text evidence="7">The sequence shown here is derived from an EMBL/GenBank/DDBJ whole genome shotgun (WGS) entry which is preliminary data.</text>
</comment>
<comment type="subcellular location">
    <subcellularLocation>
        <location evidence="1">Membrane</location>
        <topology evidence="1">Multi-pass membrane protein</topology>
    </subcellularLocation>
</comment>
<feature type="transmembrane region" description="Helical" evidence="6">
    <location>
        <begin position="20"/>
        <end position="45"/>
    </location>
</feature>
<evidence type="ECO:0000256" key="1">
    <source>
        <dbReference type="ARBA" id="ARBA00004141"/>
    </source>
</evidence>
<dbReference type="NCBIfam" id="TIGR00733">
    <property type="entry name" value="OPT family oligopeptide transporter"/>
    <property type="match status" value="1"/>
</dbReference>
<feature type="transmembrane region" description="Helical" evidence="6">
    <location>
        <begin position="608"/>
        <end position="626"/>
    </location>
</feature>
<dbReference type="Pfam" id="PF03169">
    <property type="entry name" value="OPT"/>
    <property type="match status" value="1"/>
</dbReference>
<feature type="transmembrane region" description="Helical" evidence="6">
    <location>
        <begin position="114"/>
        <end position="133"/>
    </location>
</feature>
<evidence type="ECO:0000313" key="8">
    <source>
        <dbReference type="Proteomes" id="UP000541735"/>
    </source>
</evidence>
<evidence type="ECO:0000313" key="7">
    <source>
        <dbReference type="EMBL" id="MBC2176231.1"/>
    </source>
</evidence>
<feature type="transmembrane region" description="Helical" evidence="6">
    <location>
        <begin position="449"/>
        <end position="470"/>
    </location>
</feature>
<feature type="transmembrane region" description="Helical" evidence="6">
    <location>
        <begin position="91"/>
        <end position="108"/>
    </location>
</feature>
<evidence type="ECO:0000256" key="5">
    <source>
        <dbReference type="ARBA" id="ARBA00023136"/>
    </source>
</evidence>
<feature type="transmembrane region" description="Helical" evidence="6">
    <location>
        <begin position="528"/>
        <end position="550"/>
    </location>
</feature>
<gene>
    <name evidence="7" type="ORF">HCB27_06380</name>
</gene>
<dbReference type="Proteomes" id="UP000541735">
    <property type="component" value="Unassembled WGS sequence"/>
</dbReference>
<feature type="transmembrane region" description="Helical" evidence="6">
    <location>
        <begin position="278"/>
        <end position="300"/>
    </location>
</feature>
<dbReference type="NCBIfam" id="TIGR00728">
    <property type="entry name" value="OPT_sfam"/>
    <property type="match status" value="1"/>
</dbReference>
<evidence type="ECO:0000256" key="4">
    <source>
        <dbReference type="ARBA" id="ARBA00022989"/>
    </source>
</evidence>
<name>A0A7X1D8E8_9LIST</name>
<keyword evidence="3 6" id="KW-0812">Transmembrane</keyword>
<feature type="transmembrane region" description="Helical" evidence="6">
    <location>
        <begin position="491"/>
        <end position="516"/>
    </location>
</feature>
<keyword evidence="2" id="KW-0813">Transport</keyword>
<feature type="transmembrane region" description="Helical" evidence="6">
    <location>
        <begin position="328"/>
        <end position="346"/>
    </location>
</feature>
<keyword evidence="4 6" id="KW-1133">Transmembrane helix</keyword>
<dbReference type="InterPro" id="IPR004813">
    <property type="entry name" value="OPT"/>
</dbReference>
<keyword evidence="5 6" id="KW-0472">Membrane</keyword>
<reference evidence="7 8" key="1">
    <citation type="submission" date="2020-03" db="EMBL/GenBank/DDBJ databases">
        <title>Soil Listeria distribution.</title>
        <authorList>
            <person name="Liao J."/>
            <person name="Wiedmann M."/>
        </authorList>
    </citation>
    <scope>NUCLEOTIDE SEQUENCE [LARGE SCALE GENOMIC DNA]</scope>
    <source>
        <strain evidence="7 8">FSL L7-0259</strain>
    </source>
</reference>
<protein>
    <submittedName>
        <fullName evidence="7">Oligopeptide transporter, OPT family</fullName>
    </submittedName>
</protein>
<dbReference type="GO" id="GO:0016020">
    <property type="term" value="C:membrane"/>
    <property type="evidence" value="ECO:0007669"/>
    <property type="project" value="UniProtKB-SubCell"/>
</dbReference>
<sequence length="632" mass="66698">MSDNMGGKKFQPYIPASKSLPELTVTAIVLGIILSILFGAANAYLGLKVGLTVSASIPAAVISMGILRGIFRRDSILENNIVQTMTTAGEALGAGAVFTIPALFMMGVEIKQIMLVFIVLTGGFLGVFMMVPLRRMLIVNEHETLPYPEGTACAEVLKTGEKGGGAQAKLVVFGFAIGGVVKVLTDGFKLFRSDVQTGIYNFQNAFVGTQIYPALLGVGFIIGPKIAGQMVAGGLMASLVLIPAIAFFGAGSSDIIFPATEALKTLDASMIWDNYIRYIGAGAVAAGGLITLAKTLPAIWQTLRSTMVGLNKSKGYKVVELERTDKDIPMKWVLIGIAVLIVVIAFDPFTNVGVIGALAIAIFGFLFVTVASRIVGIVGSSSSPVSGMTIATLLIVAIAYKSFGYTGTEGIILTLTVAAIVCTALAVAGDISQDLKTGYLVGGTPWKQQVAMMIGVMASGLVMGYILTLLDNAYGMGSEALPAPKAALMKILAEGILNGNLPWTLIFIGVAIAVVIEFLGMNSLVFAVGLYLPLNISATVMFGGFVRLIVNQVINHKKDKEKAARIERGTLFASGLIAGESLLGVIIAFIISINPNIIPTEYLLTNQWLPFLVFLIVCALLYFSTVPRKQKA</sequence>
<feature type="transmembrane region" description="Helical" evidence="6">
    <location>
        <begin position="571"/>
        <end position="593"/>
    </location>
</feature>
<organism evidence="7 8">
    <name type="scientific">Listeria booriae</name>
    <dbReference type="NCBI Taxonomy" id="1552123"/>
    <lineage>
        <taxon>Bacteria</taxon>
        <taxon>Bacillati</taxon>
        <taxon>Bacillota</taxon>
        <taxon>Bacilli</taxon>
        <taxon>Bacillales</taxon>
        <taxon>Listeriaceae</taxon>
        <taxon>Listeria</taxon>
    </lineage>
</organism>
<evidence type="ECO:0000256" key="2">
    <source>
        <dbReference type="ARBA" id="ARBA00022448"/>
    </source>
</evidence>
<dbReference type="EMBL" id="JAARYD010000003">
    <property type="protein sequence ID" value="MBC2176231.1"/>
    <property type="molecule type" value="Genomic_DNA"/>
</dbReference>
<accession>A0A7X1D8E8</accession>
<evidence type="ECO:0000256" key="6">
    <source>
        <dbReference type="SAM" id="Phobius"/>
    </source>
</evidence>
<dbReference type="InterPro" id="IPR045035">
    <property type="entry name" value="YSL-like"/>
</dbReference>
<dbReference type="PANTHER" id="PTHR31645">
    <property type="entry name" value="OLIGOPEPTIDE TRANSPORTER YGL114W-RELATED"/>
    <property type="match status" value="1"/>
</dbReference>
<feature type="transmembrane region" description="Helical" evidence="6">
    <location>
        <begin position="410"/>
        <end position="429"/>
    </location>
</feature>
<dbReference type="GO" id="GO:0035673">
    <property type="term" value="F:oligopeptide transmembrane transporter activity"/>
    <property type="evidence" value="ECO:0007669"/>
    <property type="project" value="InterPro"/>
</dbReference>
<feature type="transmembrane region" description="Helical" evidence="6">
    <location>
        <begin position="199"/>
        <end position="223"/>
    </location>
</feature>
<feature type="transmembrane region" description="Helical" evidence="6">
    <location>
        <begin position="385"/>
        <end position="403"/>
    </location>
</feature>
<dbReference type="PANTHER" id="PTHR31645:SF0">
    <property type="entry name" value="OLIGOPEPTIDE TRANSPORTER YGL114W-RELATED"/>
    <property type="match status" value="1"/>
</dbReference>